<evidence type="ECO:0000256" key="4">
    <source>
        <dbReference type="ARBA" id="ARBA00022676"/>
    </source>
</evidence>
<comment type="subcellular location">
    <subcellularLocation>
        <location evidence="1">Golgi apparatus membrane</location>
        <topology evidence="1">Single-pass type II membrane protein</topology>
    </subcellularLocation>
    <subcellularLocation>
        <location evidence="12">Golgi apparatus</location>
        <location evidence="12">Golgi stack membrane</location>
        <topology evidence="12">Single-pass type II membrane protein</topology>
    </subcellularLocation>
</comment>
<dbReference type="InterPro" id="IPR038577">
    <property type="entry name" value="GT10-like_C_sf"/>
</dbReference>
<evidence type="ECO:0000256" key="1">
    <source>
        <dbReference type="ARBA" id="ARBA00004323"/>
    </source>
</evidence>
<sequence>MDGFYKVGVNKDNGYRLSFERGMMRRIQWHYVVLVLGVCLSIHLLGNLVVNNFHQRLNNMDMHKRSLGPKTPLIQNKNSVVSNQEILNSANYKSNSTKNIGILFYNKPSWMSFESTVIDSTRCPNLKQKCTIYTNNKNYERSKGVIFCGEKLPSKVPEKKKGQVWTFFSIESPFLFSVRPEWKDKFSWTMTYRRDSDFTYFYGKIQKREIPLSRNYPEVFKRKNKTVSWAVSNCNSFSKREEYVKKLQKYISVDEYGKCGKLKCGQRSAGVTDCHKKFAEEYKFYLAVENSICKDYTTEKLFNFFFYDLPMIPIINGPKNAREYIPNGTYINMLDYASPEELAKDLERIGSNETLYSEYLKEKDKYTGSRFRWEVALCPMCSRLQENSLTSSKIIPDISSWIWNDTCIRP</sequence>
<evidence type="ECO:0000256" key="8">
    <source>
        <dbReference type="ARBA" id="ARBA00022989"/>
    </source>
</evidence>
<keyword evidence="10 12" id="KW-0472">Membrane</keyword>
<keyword evidence="11" id="KW-0325">Glycoprotein</keyword>
<keyword evidence="9 12" id="KW-0333">Golgi apparatus</keyword>
<evidence type="ECO:0000256" key="7">
    <source>
        <dbReference type="ARBA" id="ARBA00022968"/>
    </source>
</evidence>
<dbReference type="Pfam" id="PF17039">
    <property type="entry name" value="Glyco_tran_10_N"/>
    <property type="match status" value="1"/>
</dbReference>
<evidence type="ECO:0000256" key="5">
    <source>
        <dbReference type="ARBA" id="ARBA00022679"/>
    </source>
</evidence>
<evidence type="ECO:0000256" key="10">
    <source>
        <dbReference type="ARBA" id="ARBA00023136"/>
    </source>
</evidence>
<keyword evidence="4 12" id="KW-0328">Glycosyltransferase</keyword>
<dbReference type="InterPro" id="IPR031481">
    <property type="entry name" value="Glyco_tran_10_N"/>
</dbReference>
<evidence type="ECO:0000313" key="16">
    <source>
        <dbReference type="Proteomes" id="UP000005408"/>
    </source>
</evidence>
<reference evidence="15" key="1">
    <citation type="submission" date="2022-08" db="UniProtKB">
        <authorList>
            <consortium name="EnsemblMetazoa"/>
        </authorList>
    </citation>
    <scope>IDENTIFICATION</scope>
    <source>
        <strain evidence="15">05x7-T-G4-1.051#20</strain>
    </source>
</reference>
<comment type="pathway">
    <text evidence="2">Protein modification; protein glycosylation.</text>
</comment>
<dbReference type="EnsemblMetazoa" id="G17441.1">
    <property type="protein sequence ID" value="G17441.1:cds"/>
    <property type="gene ID" value="G17441"/>
</dbReference>
<dbReference type="AlphaFoldDB" id="A0A8W8J7R5"/>
<keyword evidence="7" id="KW-0735">Signal-anchor</keyword>
<dbReference type="InterPro" id="IPR001503">
    <property type="entry name" value="Glyco_trans_10"/>
</dbReference>
<name>A0A8W8J7R5_MAGGI</name>
<keyword evidence="5 12" id="KW-0808">Transferase</keyword>
<proteinExistence type="inferred from homology"/>
<organism evidence="15 16">
    <name type="scientific">Magallana gigas</name>
    <name type="common">Pacific oyster</name>
    <name type="synonym">Crassostrea gigas</name>
    <dbReference type="NCBI Taxonomy" id="29159"/>
    <lineage>
        <taxon>Eukaryota</taxon>
        <taxon>Metazoa</taxon>
        <taxon>Spiralia</taxon>
        <taxon>Lophotrochozoa</taxon>
        <taxon>Mollusca</taxon>
        <taxon>Bivalvia</taxon>
        <taxon>Autobranchia</taxon>
        <taxon>Pteriomorphia</taxon>
        <taxon>Ostreida</taxon>
        <taxon>Ostreoidea</taxon>
        <taxon>Ostreidae</taxon>
        <taxon>Magallana</taxon>
    </lineage>
</organism>
<dbReference type="SMR" id="A0A8W8J7R5"/>
<evidence type="ECO:0000259" key="14">
    <source>
        <dbReference type="Pfam" id="PF17039"/>
    </source>
</evidence>
<feature type="transmembrane region" description="Helical" evidence="12">
    <location>
        <begin position="29"/>
        <end position="50"/>
    </location>
</feature>
<dbReference type="SUPFAM" id="SSF53756">
    <property type="entry name" value="UDP-Glycosyltransferase/glycogen phosphorylase"/>
    <property type="match status" value="1"/>
</dbReference>
<feature type="domain" description="Fucosyltransferase N-terminal" evidence="14">
    <location>
        <begin position="100"/>
        <end position="203"/>
    </location>
</feature>
<dbReference type="PANTHER" id="PTHR48438:SF1">
    <property type="entry name" value="ALPHA-(1,3)-FUCOSYLTRANSFERASE C-RELATED"/>
    <property type="match status" value="1"/>
</dbReference>
<evidence type="ECO:0000259" key="13">
    <source>
        <dbReference type="Pfam" id="PF00852"/>
    </source>
</evidence>
<evidence type="ECO:0000313" key="15">
    <source>
        <dbReference type="EnsemblMetazoa" id="G17441.1:cds"/>
    </source>
</evidence>
<dbReference type="GO" id="GO:0032580">
    <property type="term" value="C:Golgi cisterna membrane"/>
    <property type="evidence" value="ECO:0007669"/>
    <property type="project" value="UniProtKB-SubCell"/>
</dbReference>
<evidence type="ECO:0000256" key="3">
    <source>
        <dbReference type="ARBA" id="ARBA00008919"/>
    </source>
</evidence>
<comment type="similarity">
    <text evidence="3 12">Belongs to the glycosyltransferase 10 family.</text>
</comment>
<dbReference type="EC" id="2.4.1.-" evidence="12"/>
<dbReference type="GO" id="GO:0008417">
    <property type="term" value="F:fucosyltransferase activity"/>
    <property type="evidence" value="ECO:0007669"/>
    <property type="project" value="InterPro"/>
</dbReference>
<evidence type="ECO:0000256" key="2">
    <source>
        <dbReference type="ARBA" id="ARBA00004922"/>
    </source>
</evidence>
<dbReference type="FunFam" id="3.40.50.11660:FF:000002">
    <property type="entry name" value="Alpha-(1,3)-fucosyltransferase"/>
    <property type="match status" value="1"/>
</dbReference>
<dbReference type="GO" id="GO:0000139">
    <property type="term" value="C:Golgi membrane"/>
    <property type="evidence" value="ECO:0007669"/>
    <property type="project" value="UniProtKB-SubCell"/>
</dbReference>
<dbReference type="Pfam" id="PF00852">
    <property type="entry name" value="Glyco_transf_10"/>
    <property type="match status" value="1"/>
</dbReference>
<dbReference type="Gene3D" id="3.40.50.11660">
    <property type="entry name" value="Glycosyl transferase family 10, C-terminal domain"/>
    <property type="match status" value="1"/>
</dbReference>
<keyword evidence="8 12" id="KW-1133">Transmembrane helix</keyword>
<evidence type="ECO:0000256" key="11">
    <source>
        <dbReference type="ARBA" id="ARBA00023180"/>
    </source>
</evidence>
<dbReference type="InterPro" id="IPR055270">
    <property type="entry name" value="Glyco_tran_10_C"/>
</dbReference>
<dbReference type="PANTHER" id="PTHR48438">
    <property type="entry name" value="ALPHA-(1,3)-FUCOSYLTRANSFERASE C-RELATED"/>
    <property type="match status" value="1"/>
</dbReference>
<keyword evidence="6 12" id="KW-0812">Transmembrane</keyword>
<protein>
    <recommendedName>
        <fullName evidence="12">Fucosyltransferase</fullName>
        <ecNumber evidence="12">2.4.1.-</ecNumber>
    </recommendedName>
</protein>
<evidence type="ECO:0000256" key="9">
    <source>
        <dbReference type="ARBA" id="ARBA00023034"/>
    </source>
</evidence>
<feature type="domain" description="Fucosyltransferase C-terminal" evidence="13">
    <location>
        <begin position="221"/>
        <end position="401"/>
    </location>
</feature>
<dbReference type="Proteomes" id="UP000005408">
    <property type="component" value="Unassembled WGS sequence"/>
</dbReference>
<accession>A0A8W8J7R5</accession>
<evidence type="ECO:0000256" key="12">
    <source>
        <dbReference type="RuleBase" id="RU003832"/>
    </source>
</evidence>
<evidence type="ECO:0000256" key="6">
    <source>
        <dbReference type="ARBA" id="ARBA00022692"/>
    </source>
</evidence>
<keyword evidence="16" id="KW-1185">Reference proteome</keyword>